<evidence type="ECO:0000313" key="10">
    <source>
        <dbReference type="Proteomes" id="UP000070168"/>
    </source>
</evidence>
<feature type="compositionally biased region" description="Polar residues" evidence="6">
    <location>
        <begin position="223"/>
        <end position="238"/>
    </location>
</feature>
<keyword evidence="10" id="KW-1185">Reference proteome</keyword>
<dbReference type="SUPFAM" id="SSF103473">
    <property type="entry name" value="MFS general substrate transporter"/>
    <property type="match status" value="1"/>
</dbReference>
<evidence type="ECO:0000256" key="7">
    <source>
        <dbReference type="SAM" id="Phobius"/>
    </source>
</evidence>
<evidence type="ECO:0000313" key="9">
    <source>
        <dbReference type="EMBL" id="KXG50450.1"/>
    </source>
</evidence>
<dbReference type="InterPro" id="IPR011701">
    <property type="entry name" value="MFS"/>
</dbReference>
<comment type="subcellular location">
    <subcellularLocation>
        <location evidence="1">Membrane</location>
        <topology evidence="1">Multi-pass membrane protein</topology>
    </subcellularLocation>
</comment>
<dbReference type="InterPro" id="IPR050930">
    <property type="entry name" value="MFS_Vesicular_Transporter"/>
</dbReference>
<sequence length="446" mass="48896">MTNGSDGLGYKWRSSKIFIISTVTVGLFCEAFLYAFIVPILAYMVETRLKQDPSRIQGLTAELLSLHGFVAMISAPVIAHLADKVPNRKVPLLMAISVSLVGTLLVAWCPSVYVLFAGRVIQGISGSATWIIGFTTLADNIDRQKFGSVMGTVTSFIQAGITTGPAISGALLELSGYWQAWSVPLTLLSLDFGARLLMIDCNEIDTSDSTERLLPSKKDDTLTPDSHSSNSKTQTAESEPTVEYKASRNFYSTILTDPRTLTGLLNTLVFSLILSAFDTTLPTQLRTAFGWGSLRVGSALLALQIPPLFLNPIAGWMRDRFDLRHLTFAGWCLLGILLWLLGVVASDHSLSVSPRTDTLPILFATILGIGVASSFVRGADALQLVVVTEQMQAENPNAFGPHGSQSRHLFLLFLVFYLYSISSQNKQIPLIPREFEQKMDIFWINH</sequence>
<dbReference type="RefSeq" id="XP_040648986.1">
    <property type="nucleotide sequence ID" value="XM_040794655.1"/>
</dbReference>
<feature type="region of interest" description="Disordered" evidence="6">
    <location>
        <begin position="210"/>
        <end position="241"/>
    </location>
</feature>
<dbReference type="AlphaFoldDB" id="A0A135LNA6"/>
<dbReference type="GeneID" id="63709955"/>
<feature type="transmembrane region" description="Helical" evidence="7">
    <location>
        <begin position="326"/>
        <end position="346"/>
    </location>
</feature>
<dbReference type="EMBL" id="LHQR01000047">
    <property type="protein sequence ID" value="KXG50450.1"/>
    <property type="molecule type" value="Genomic_DNA"/>
</dbReference>
<evidence type="ECO:0000256" key="1">
    <source>
        <dbReference type="ARBA" id="ARBA00004141"/>
    </source>
</evidence>
<keyword evidence="4 7" id="KW-1133">Transmembrane helix</keyword>
<dbReference type="Pfam" id="PF07690">
    <property type="entry name" value="MFS_1"/>
    <property type="match status" value="1"/>
</dbReference>
<dbReference type="Proteomes" id="UP000070168">
    <property type="component" value="Unassembled WGS sequence"/>
</dbReference>
<dbReference type="PANTHER" id="PTHR23506">
    <property type="entry name" value="GH10249P"/>
    <property type="match status" value="1"/>
</dbReference>
<keyword evidence="3 7" id="KW-0812">Transmembrane</keyword>
<evidence type="ECO:0000256" key="5">
    <source>
        <dbReference type="ARBA" id="ARBA00023136"/>
    </source>
</evidence>
<dbReference type="InterPro" id="IPR036259">
    <property type="entry name" value="MFS_trans_sf"/>
</dbReference>
<evidence type="ECO:0000256" key="2">
    <source>
        <dbReference type="ARBA" id="ARBA00022448"/>
    </source>
</evidence>
<gene>
    <name evidence="9" type="ORF">PGRI_069410</name>
</gene>
<dbReference type="InterPro" id="IPR020846">
    <property type="entry name" value="MFS_dom"/>
</dbReference>
<feature type="domain" description="Major facilitator superfamily (MFS) profile" evidence="8">
    <location>
        <begin position="19"/>
        <end position="446"/>
    </location>
</feature>
<feature type="transmembrane region" description="Helical" evidence="7">
    <location>
        <begin position="358"/>
        <end position="376"/>
    </location>
</feature>
<keyword evidence="5 7" id="KW-0472">Membrane</keyword>
<dbReference type="OMA" id="RSIFHWE"/>
<dbReference type="OrthoDB" id="5086884at2759"/>
<evidence type="ECO:0000256" key="6">
    <source>
        <dbReference type="SAM" id="MobiDB-lite"/>
    </source>
</evidence>
<protein>
    <submittedName>
        <fullName evidence="9">Major facilitator superfamily domain, general substrate transporter</fullName>
    </submittedName>
</protein>
<dbReference type="GO" id="GO:0022857">
    <property type="term" value="F:transmembrane transporter activity"/>
    <property type="evidence" value="ECO:0007669"/>
    <property type="project" value="InterPro"/>
</dbReference>
<dbReference type="STRING" id="5078.A0A135LNA6"/>
<dbReference type="GO" id="GO:0016020">
    <property type="term" value="C:membrane"/>
    <property type="evidence" value="ECO:0007669"/>
    <property type="project" value="UniProtKB-SubCell"/>
</dbReference>
<comment type="caution">
    <text evidence="9">The sequence shown here is derived from an EMBL/GenBank/DDBJ whole genome shotgun (WGS) entry which is preliminary data.</text>
</comment>
<accession>A0A135LNA6</accession>
<reference evidence="9 10" key="1">
    <citation type="journal article" date="2016" name="BMC Genomics">
        <title>Genome sequencing and secondary metabolism of the postharvest pathogen Penicillium griseofulvum.</title>
        <authorList>
            <person name="Banani H."/>
            <person name="Marcet-Houben M."/>
            <person name="Ballester A.R."/>
            <person name="Abbruscato P."/>
            <person name="Gonzalez-Candelas L."/>
            <person name="Gabaldon T."/>
            <person name="Spadaro D."/>
        </authorList>
    </citation>
    <scope>NUCLEOTIDE SEQUENCE [LARGE SCALE GENOMIC DNA]</scope>
    <source>
        <strain evidence="9 10">PG3</strain>
    </source>
</reference>
<evidence type="ECO:0000259" key="8">
    <source>
        <dbReference type="PROSITE" id="PS50850"/>
    </source>
</evidence>
<proteinExistence type="predicted"/>
<evidence type="ECO:0000256" key="3">
    <source>
        <dbReference type="ARBA" id="ARBA00022692"/>
    </source>
</evidence>
<dbReference type="PROSITE" id="PS50850">
    <property type="entry name" value="MFS"/>
    <property type="match status" value="1"/>
</dbReference>
<organism evidence="9 10">
    <name type="scientific">Penicillium patulum</name>
    <name type="common">Penicillium griseofulvum</name>
    <dbReference type="NCBI Taxonomy" id="5078"/>
    <lineage>
        <taxon>Eukaryota</taxon>
        <taxon>Fungi</taxon>
        <taxon>Dikarya</taxon>
        <taxon>Ascomycota</taxon>
        <taxon>Pezizomycotina</taxon>
        <taxon>Eurotiomycetes</taxon>
        <taxon>Eurotiomycetidae</taxon>
        <taxon>Eurotiales</taxon>
        <taxon>Aspergillaceae</taxon>
        <taxon>Penicillium</taxon>
    </lineage>
</organism>
<feature type="transmembrane region" description="Helical" evidence="7">
    <location>
        <begin position="63"/>
        <end position="82"/>
    </location>
</feature>
<feature type="transmembrane region" description="Helical" evidence="7">
    <location>
        <begin position="94"/>
        <end position="116"/>
    </location>
</feature>
<keyword evidence="2" id="KW-0813">Transport</keyword>
<dbReference type="Gene3D" id="1.20.1250.20">
    <property type="entry name" value="MFS general substrate transporter like domains"/>
    <property type="match status" value="1"/>
</dbReference>
<name>A0A135LNA6_PENPA</name>
<evidence type="ECO:0000256" key="4">
    <source>
        <dbReference type="ARBA" id="ARBA00022989"/>
    </source>
</evidence>
<feature type="transmembrane region" description="Helical" evidence="7">
    <location>
        <begin position="17"/>
        <end position="42"/>
    </location>
</feature>
<dbReference type="PANTHER" id="PTHR23506:SF35">
    <property type="entry name" value="MAJOR FACILITATOR SUPERFAMILY (MFS) PROFILE DOMAIN-CONTAINING PROTEIN-RELATED"/>
    <property type="match status" value="1"/>
</dbReference>
<feature type="compositionally biased region" description="Basic and acidic residues" evidence="6">
    <location>
        <begin position="210"/>
        <end position="221"/>
    </location>
</feature>